<reference evidence="4" key="2">
    <citation type="journal article" date="2019" name="Int. J. Syst. Evol. Microbiol.">
        <title>The Global Catalogue of Microorganisms (GCM) 10K type strain sequencing project: providing services to taxonomists for standard genome sequencing and annotation.</title>
        <authorList>
            <consortium name="The Broad Institute Genomics Platform"/>
            <consortium name="The Broad Institute Genome Sequencing Center for Infectious Disease"/>
            <person name="Wu L."/>
            <person name="Ma J."/>
        </authorList>
    </citation>
    <scope>NUCLEOTIDE SEQUENCE [LARGE SCALE GENOMIC DNA]</scope>
    <source>
        <strain evidence="4">CGMCC 1.15931</strain>
    </source>
</reference>
<dbReference type="InterPro" id="IPR012349">
    <property type="entry name" value="Split_barrel_FMN-bd"/>
</dbReference>
<name>A0A6I3T3W8_9BURK</name>
<dbReference type="Proteomes" id="UP000430634">
    <property type="component" value="Unassembled WGS sequence"/>
</dbReference>
<dbReference type="InterPro" id="IPR007396">
    <property type="entry name" value="TR_PAI2-type"/>
</dbReference>
<dbReference type="PIRSF" id="PIRSF010372">
    <property type="entry name" value="PaiB"/>
    <property type="match status" value="1"/>
</dbReference>
<organism evidence="2 3">
    <name type="scientific">Pseudoduganella buxea</name>
    <dbReference type="NCBI Taxonomy" id="1949069"/>
    <lineage>
        <taxon>Bacteria</taxon>
        <taxon>Pseudomonadati</taxon>
        <taxon>Pseudomonadota</taxon>
        <taxon>Betaproteobacteria</taxon>
        <taxon>Burkholderiales</taxon>
        <taxon>Oxalobacteraceae</taxon>
        <taxon>Telluria group</taxon>
        <taxon>Pseudoduganella</taxon>
    </lineage>
</organism>
<dbReference type="RefSeq" id="WP_155472458.1">
    <property type="nucleotide sequence ID" value="NZ_BMKG01000029.1"/>
</dbReference>
<evidence type="ECO:0000313" key="2">
    <source>
        <dbReference type="EMBL" id="MTV55182.1"/>
    </source>
</evidence>
<gene>
    <name evidence="1" type="ORF">GCM10011572_47750</name>
    <name evidence="2" type="ORF">GM672_20860</name>
</gene>
<evidence type="ECO:0000313" key="1">
    <source>
        <dbReference type="EMBL" id="GGC20770.1"/>
    </source>
</evidence>
<dbReference type="SUPFAM" id="SSF50475">
    <property type="entry name" value="FMN-binding split barrel"/>
    <property type="match status" value="1"/>
</dbReference>
<proteinExistence type="predicted"/>
<accession>A0A6I3T3W8</accession>
<keyword evidence="4" id="KW-1185">Reference proteome</keyword>
<reference evidence="1" key="4">
    <citation type="submission" date="2024-05" db="EMBL/GenBank/DDBJ databases">
        <authorList>
            <person name="Sun Q."/>
            <person name="Zhou Y."/>
        </authorList>
    </citation>
    <scope>NUCLEOTIDE SEQUENCE</scope>
    <source>
        <strain evidence="1">CGMCC 1.15931</strain>
    </source>
</reference>
<reference evidence="1" key="1">
    <citation type="journal article" date="2014" name="Int. J. Syst. Evol. Microbiol.">
        <title>Complete genome of a new Firmicutes species belonging to the dominant human colonic microbiota ('Ruminococcus bicirculans') reveals two chromosomes and a selective capacity to utilize plant glucans.</title>
        <authorList>
            <consortium name="NISC Comparative Sequencing Program"/>
            <person name="Wegmann U."/>
            <person name="Louis P."/>
            <person name="Goesmann A."/>
            <person name="Henrissat B."/>
            <person name="Duncan S.H."/>
            <person name="Flint H.J."/>
        </authorList>
    </citation>
    <scope>NUCLEOTIDE SEQUENCE</scope>
    <source>
        <strain evidence="1">CGMCC 1.15931</strain>
    </source>
</reference>
<dbReference type="PANTHER" id="PTHR35802:SF1">
    <property type="entry name" value="PROTEASE SYNTHASE AND SPORULATION PROTEIN PAI 2"/>
    <property type="match status" value="1"/>
</dbReference>
<evidence type="ECO:0000313" key="3">
    <source>
        <dbReference type="Proteomes" id="UP000430634"/>
    </source>
</evidence>
<sequence>MYCQPVFAEERRAVQHALMRAHPLATLIVSTDDGPSADLVPFLLYPDEGPCGTLRAHVARGNPLWQALAGGARCLVQFQGPQAYVSPSWYASKAMNHKVVPTWNYAVVQAHGVARVTTDPAWLLRQLGDLTAAQEGHMPAPWQIGDTPPGFVDGLLPALVGIELPVARLQGKWKVSQNRSDVDRAGVAAGLDAEAAPMAALVRGLRPA</sequence>
<dbReference type="Gene3D" id="2.30.110.10">
    <property type="entry name" value="Electron Transport, Fmn-binding Protein, Chain A"/>
    <property type="match status" value="1"/>
</dbReference>
<dbReference type="PANTHER" id="PTHR35802">
    <property type="entry name" value="PROTEASE SYNTHASE AND SPORULATION PROTEIN PAI 2"/>
    <property type="match status" value="1"/>
</dbReference>
<dbReference type="Pfam" id="PF04299">
    <property type="entry name" value="FMN_bind_2"/>
    <property type="match status" value="1"/>
</dbReference>
<protein>
    <submittedName>
        <fullName evidence="1 2">Transcriptional regulator</fullName>
    </submittedName>
</protein>
<dbReference type="EMBL" id="BMKG01000029">
    <property type="protein sequence ID" value="GGC20770.1"/>
    <property type="molecule type" value="Genomic_DNA"/>
</dbReference>
<reference evidence="2 3" key="3">
    <citation type="submission" date="2019-11" db="EMBL/GenBank/DDBJ databases">
        <title>Type strains purchased from KCTC, JCM and DSMZ.</title>
        <authorList>
            <person name="Lu H."/>
        </authorList>
    </citation>
    <scope>NUCLEOTIDE SEQUENCE [LARGE SCALE GENOMIC DNA]</scope>
    <source>
        <strain evidence="2 3">KCTC 52429</strain>
    </source>
</reference>
<evidence type="ECO:0000313" key="4">
    <source>
        <dbReference type="Proteomes" id="UP000622638"/>
    </source>
</evidence>
<dbReference type="OrthoDB" id="9794948at2"/>
<dbReference type="Proteomes" id="UP000622638">
    <property type="component" value="Unassembled WGS sequence"/>
</dbReference>
<dbReference type="AlphaFoldDB" id="A0A6I3T3W8"/>
<dbReference type="EMBL" id="WNKZ01000074">
    <property type="protein sequence ID" value="MTV55182.1"/>
    <property type="molecule type" value="Genomic_DNA"/>
</dbReference>
<comment type="caution">
    <text evidence="2">The sequence shown here is derived from an EMBL/GenBank/DDBJ whole genome shotgun (WGS) entry which is preliminary data.</text>
</comment>